<feature type="domain" description="Helicase ATP-binding" evidence="2">
    <location>
        <begin position="469"/>
        <end position="630"/>
    </location>
</feature>
<dbReference type="KEGG" id="bbev:BBEV_2179"/>
<dbReference type="InterPro" id="IPR049730">
    <property type="entry name" value="SNF2/RAD54-like_C"/>
</dbReference>
<feature type="domain" description="Helicase C-terminal" evidence="3">
    <location>
        <begin position="748"/>
        <end position="897"/>
    </location>
</feature>
<dbReference type="PANTHER" id="PTHR45629">
    <property type="entry name" value="SNF2/RAD54 FAMILY MEMBER"/>
    <property type="match status" value="1"/>
</dbReference>
<dbReference type="RefSeq" id="WP_084007357.1">
    <property type="nucleotide sequence ID" value="NZ_CP012502.1"/>
</dbReference>
<dbReference type="Pfam" id="PF00176">
    <property type="entry name" value="SNF2-rel_dom"/>
    <property type="match status" value="1"/>
</dbReference>
<dbReference type="Proteomes" id="UP000094463">
    <property type="component" value="Chromosome"/>
</dbReference>
<evidence type="ECO:0000259" key="3">
    <source>
        <dbReference type="PROSITE" id="PS51194"/>
    </source>
</evidence>
<dbReference type="AlphaFoldDB" id="A0A1D7QX01"/>
<sequence>MALKDFFKTNRGKVKIQIQTELESDGINYRILRNDEHLNFPLQMTIQDFSSLSNSDMELLQSLQYLWDEDRLKQHAEGYLIRSDSLYSGELDEVKEYINIPDTANDIKAELQASGYIGSTSFELFLNLQNTHYSQIQKTGSVQGPFITLPGHQTVLMPEAIFKVLKEIDRRPKSSNNQEILRYIARVKHFAQQLGLSISSFIEKQDYRFVDHVDVDMTYDGKSIEFKPEYQSAEDRVETHVLQDIQKNDLIYKKDGTSKYFVDPSVQKHSAAINNMRPISGSDIPKFVNNPEAYIDTEEIDLDISMFSERVKELGIKVYKTQPFVHGRESEKGWFELELGADIKNENGDIMSAMDVDELTSLTQQAREKGEDFIPWDDGWVEIPEEVDEFIEASKTVTELQEGKETHYPPGKIPYVLEIFENVAKLEYSPELLSYKELIDDPNILSKDVPGGFRAVLRPFQQDGYVWMKSLSHQGLGGLLADDMGLGKTIQVLALLAYLDERQELQPGLIIVPKTLIENWINEAQKFYPELSPNIYVHSGNKRLTNVRSIEHYKLVITTYDTLSRDQLLLGRIDWSICVCDEAQAIKNPTTSRSKALKAMKAKRRLAMTGTPVENSLSELWSIMDFVQPGLLGSLNEFKAKYIDTFEKSGNYDELENQIITTISSVYKRRTKTGELKGQLPEKREELFSVPFGNKQKQLYANVLERAKNKEIVPLEAIQYLKRICSHPGLENKSLQSIKIKEVPKLFQTLNLIKNIQSKGEKVLIFTEYIDMQVILKRHIMNTFGIEPVIINGKTNRRQVVVDHFNRKEGFDVMILSPKAAGTGLTITSANHVIHYTRWWNPAVENQATDRVYRIGQERDVTVYYPIVSTEQSQGETVEQIIHRIIENKKELSNNVIIPSKQGDIKKEIMGQLKH</sequence>
<keyword evidence="5" id="KW-1185">Reference proteome</keyword>
<dbReference type="PROSITE" id="PS51194">
    <property type="entry name" value="HELICASE_CTER"/>
    <property type="match status" value="1"/>
</dbReference>
<keyword evidence="4" id="KW-0067">ATP-binding</keyword>
<accession>A0A1D7QX01</accession>
<dbReference type="GO" id="GO:0016787">
    <property type="term" value="F:hydrolase activity"/>
    <property type="evidence" value="ECO:0007669"/>
    <property type="project" value="UniProtKB-KW"/>
</dbReference>
<dbReference type="PROSITE" id="PS51192">
    <property type="entry name" value="HELICASE_ATP_BIND_1"/>
    <property type="match status" value="1"/>
</dbReference>
<evidence type="ECO:0000313" key="4">
    <source>
        <dbReference type="EMBL" id="AOM83537.1"/>
    </source>
</evidence>
<dbReference type="SMART" id="SM00490">
    <property type="entry name" value="HELICc"/>
    <property type="match status" value="1"/>
</dbReference>
<dbReference type="InterPro" id="IPR001650">
    <property type="entry name" value="Helicase_C-like"/>
</dbReference>
<gene>
    <name evidence="4" type="primary">ywqA-4</name>
    <name evidence="4" type="ORF">BBEV_2179</name>
</gene>
<dbReference type="Pfam" id="PF00271">
    <property type="entry name" value="Helicase_C"/>
    <property type="match status" value="1"/>
</dbReference>
<dbReference type="GO" id="GO:0005524">
    <property type="term" value="F:ATP binding"/>
    <property type="evidence" value="ECO:0007669"/>
    <property type="project" value="InterPro"/>
</dbReference>
<organism evidence="4 5">
    <name type="scientific">Salisediminibacterium beveridgei</name>
    <dbReference type="NCBI Taxonomy" id="632773"/>
    <lineage>
        <taxon>Bacteria</taxon>
        <taxon>Bacillati</taxon>
        <taxon>Bacillota</taxon>
        <taxon>Bacilli</taxon>
        <taxon>Bacillales</taxon>
        <taxon>Bacillaceae</taxon>
        <taxon>Salisediminibacterium</taxon>
    </lineage>
</organism>
<keyword evidence="1" id="KW-0378">Hydrolase</keyword>
<evidence type="ECO:0000256" key="1">
    <source>
        <dbReference type="ARBA" id="ARBA00022801"/>
    </source>
</evidence>
<dbReference type="EMBL" id="CP012502">
    <property type="protein sequence ID" value="AOM83537.1"/>
    <property type="molecule type" value="Genomic_DNA"/>
</dbReference>
<dbReference type="Gene3D" id="3.40.50.10810">
    <property type="entry name" value="Tandem AAA-ATPase domain"/>
    <property type="match status" value="1"/>
</dbReference>
<protein>
    <submittedName>
        <fullName evidence="4">Helicase, SNF2/RAD54 family</fullName>
    </submittedName>
</protein>
<dbReference type="CDD" id="cd18793">
    <property type="entry name" value="SF2_C_SNF"/>
    <property type="match status" value="1"/>
</dbReference>
<keyword evidence="4" id="KW-0347">Helicase</keyword>
<reference evidence="4 5" key="1">
    <citation type="submission" date="2015-08" db="EMBL/GenBank/DDBJ databases">
        <title>The complete genome sequence of Bacillus beveridgei MLTeJB.</title>
        <authorList>
            <person name="Hanson T.E."/>
            <person name="Mesa C."/>
            <person name="Basesman S.M."/>
            <person name="Oremland R.S."/>
        </authorList>
    </citation>
    <scope>NUCLEOTIDE SEQUENCE [LARGE SCALE GENOMIC DNA]</scope>
    <source>
        <strain evidence="4 5">MLTeJB</strain>
    </source>
</reference>
<evidence type="ECO:0000259" key="2">
    <source>
        <dbReference type="PROSITE" id="PS51192"/>
    </source>
</evidence>
<dbReference type="SUPFAM" id="SSF52540">
    <property type="entry name" value="P-loop containing nucleoside triphosphate hydrolases"/>
    <property type="match status" value="2"/>
</dbReference>
<dbReference type="InterPro" id="IPR014001">
    <property type="entry name" value="Helicase_ATP-bd"/>
</dbReference>
<dbReference type="OrthoDB" id="9760715at2"/>
<dbReference type="InterPro" id="IPR027417">
    <property type="entry name" value="P-loop_NTPase"/>
</dbReference>
<dbReference type="SMART" id="SM00487">
    <property type="entry name" value="DEXDc"/>
    <property type="match status" value="1"/>
</dbReference>
<dbReference type="GO" id="GO:0004386">
    <property type="term" value="F:helicase activity"/>
    <property type="evidence" value="ECO:0007669"/>
    <property type="project" value="UniProtKB-KW"/>
</dbReference>
<evidence type="ECO:0000313" key="5">
    <source>
        <dbReference type="Proteomes" id="UP000094463"/>
    </source>
</evidence>
<dbReference type="PATRIC" id="fig|632773.3.peg.2297"/>
<dbReference type="InterPro" id="IPR038718">
    <property type="entry name" value="SNF2-like_sf"/>
</dbReference>
<keyword evidence="4" id="KW-0547">Nucleotide-binding</keyword>
<dbReference type="PANTHER" id="PTHR45629:SF7">
    <property type="entry name" value="DNA EXCISION REPAIR PROTEIN ERCC-6-RELATED"/>
    <property type="match status" value="1"/>
</dbReference>
<dbReference type="Gene3D" id="3.40.50.300">
    <property type="entry name" value="P-loop containing nucleotide triphosphate hydrolases"/>
    <property type="match status" value="1"/>
</dbReference>
<dbReference type="STRING" id="632773.BBEV_2179"/>
<dbReference type="InterPro" id="IPR000330">
    <property type="entry name" value="SNF2_N"/>
</dbReference>
<proteinExistence type="predicted"/>
<name>A0A1D7QX01_9BACI</name>
<dbReference type="InterPro" id="IPR050496">
    <property type="entry name" value="SNF2_RAD54_helicase_repair"/>
</dbReference>